<feature type="domain" description="Helicase ATP-binding" evidence="5">
    <location>
        <begin position="178"/>
        <end position="325"/>
    </location>
</feature>
<organism evidence="7">
    <name type="scientific">Fervidicoccus fontis</name>
    <dbReference type="NCBI Taxonomy" id="683846"/>
    <lineage>
        <taxon>Archaea</taxon>
        <taxon>Thermoproteota</taxon>
        <taxon>Thermoprotei</taxon>
        <taxon>Fervidicoccales</taxon>
        <taxon>Fervidicoccaceae</taxon>
        <taxon>Fervidicoccus</taxon>
    </lineage>
</organism>
<dbReference type="InterPro" id="IPR027417">
    <property type="entry name" value="P-loop_NTPase"/>
</dbReference>
<dbReference type="GO" id="GO:0140097">
    <property type="term" value="F:catalytic activity, acting on DNA"/>
    <property type="evidence" value="ECO:0007669"/>
    <property type="project" value="UniProtKB-ARBA"/>
</dbReference>
<dbReference type="GO" id="GO:0005524">
    <property type="term" value="F:ATP binding"/>
    <property type="evidence" value="ECO:0007669"/>
    <property type="project" value="UniProtKB-KW"/>
</dbReference>
<dbReference type="EMBL" id="DTLS01000057">
    <property type="protein sequence ID" value="HGZ59991.1"/>
    <property type="molecule type" value="Genomic_DNA"/>
</dbReference>
<dbReference type="SMART" id="SM00490">
    <property type="entry name" value="HELICc"/>
    <property type="match status" value="1"/>
</dbReference>
<dbReference type="SMART" id="SM00487">
    <property type="entry name" value="DEXDc"/>
    <property type="match status" value="1"/>
</dbReference>
<evidence type="ECO:0000256" key="4">
    <source>
        <dbReference type="ARBA" id="ARBA00022840"/>
    </source>
</evidence>
<feature type="domain" description="Helicase C-terminal" evidence="6">
    <location>
        <begin position="398"/>
        <end position="559"/>
    </location>
</feature>
<dbReference type="PANTHER" id="PTHR11274:SF0">
    <property type="entry name" value="GENERAL TRANSCRIPTION AND DNA REPAIR FACTOR IIH HELICASE SUBUNIT XPB"/>
    <property type="match status" value="1"/>
</dbReference>
<dbReference type="SUPFAM" id="SSF52540">
    <property type="entry name" value="P-loop containing nucleoside triphosphate hydrolases"/>
    <property type="match status" value="1"/>
</dbReference>
<evidence type="ECO:0000256" key="3">
    <source>
        <dbReference type="ARBA" id="ARBA00022806"/>
    </source>
</evidence>
<dbReference type="InterPro" id="IPR006935">
    <property type="entry name" value="Helicase/UvrB_N"/>
</dbReference>
<dbReference type="InterPro" id="IPR001650">
    <property type="entry name" value="Helicase_C-like"/>
</dbReference>
<reference evidence="7" key="1">
    <citation type="journal article" date="2020" name="mSystems">
        <title>Genome- and Community-Level Interaction Insights into Carbon Utilization and Element Cycling Functions of Hydrothermarchaeota in Hydrothermal Sediment.</title>
        <authorList>
            <person name="Zhou Z."/>
            <person name="Liu Y."/>
            <person name="Xu W."/>
            <person name="Pan J."/>
            <person name="Luo Z.H."/>
            <person name="Li M."/>
        </authorList>
    </citation>
    <scope>NUCLEOTIDE SEQUENCE [LARGE SCALE GENOMIC DNA]</scope>
    <source>
        <strain evidence="7">SpSt-885</strain>
    </source>
</reference>
<name>A0A7J3SK28_9CREN</name>
<dbReference type="InterPro" id="IPR014001">
    <property type="entry name" value="Helicase_ATP-bd"/>
</dbReference>
<dbReference type="PROSITE" id="PS51194">
    <property type="entry name" value="HELICASE_CTER"/>
    <property type="match status" value="1"/>
</dbReference>
<keyword evidence="2" id="KW-0378">Hydrolase</keyword>
<dbReference type="PROSITE" id="PS51192">
    <property type="entry name" value="HELICASE_ATP_BIND_1"/>
    <property type="match status" value="1"/>
</dbReference>
<keyword evidence="4" id="KW-0067">ATP-binding</keyword>
<dbReference type="PANTHER" id="PTHR11274">
    <property type="entry name" value="RAD25/XP-B DNA REPAIR HELICASE"/>
    <property type="match status" value="1"/>
</dbReference>
<evidence type="ECO:0000259" key="6">
    <source>
        <dbReference type="PROSITE" id="PS51194"/>
    </source>
</evidence>
<keyword evidence="3 7" id="KW-0347">Helicase</keyword>
<dbReference type="AlphaFoldDB" id="A0A7J3SK28"/>
<dbReference type="GO" id="GO:0016787">
    <property type="term" value="F:hydrolase activity"/>
    <property type="evidence" value="ECO:0007669"/>
    <property type="project" value="UniProtKB-KW"/>
</dbReference>
<proteinExistence type="predicted"/>
<dbReference type="InterPro" id="IPR050615">
    <property type="entry name" value="ATP-dep_DNA_Helicase"/>
</dbReference>
<comment type="caution">
    <text evidence="7">The sequence shown here is derived from an EMBL/GenBank/DDBJ whole genome shotgun (WGS) entry which is preliminary data.</text>
</comment>
<dbReference type="Gene3D" id="3.40.50.300">
    <property type="entry name" value="P-loop containing nucleotide triphosphate hydrolases"/>
    <property type="match status" value="2"/>
</dbReference>
<evidence type="ECO:0000256" key="1">
    <source>
        <dbReference type="ARBA" id="ARBA00022741"/>
    </source>
</evidence>
<sequence>MDGTSEIPKKIIIKGWLSEAEFKDIMKFSDYGGTTTSGTKTFFLNVEKAKRNGISEAEIAKKIEELKISGRLLKVDESETNDKNSGMRALVLLEEDRILLKPNFFLKGVVGDLSSYLSYEKRLNAYVVPPGKYFEVLEKLTSSGVKVEDKTSIMRSIPLNFKVELKAELRDYQREALAKWLENGNKGIIALPTGSGKTLIGIAALARVQERTLIITYTKEQLTQWIEMILNFTDIPKNMVAPFYSEEKKLAPITVSTYQTAFRYIDQLSLRYSFLIVDEVHHLPADKFRTIALGMYSPKRMGLSATVIREDGRHVDLFPLMGGIVYYKTPQEMVDKGYLAPYETFIVKVKLTEEERAKYDRLKEAYKRLTNGIPFKEVLARAQKGNFLMARALKIHNEMLQIYQKAKEKEKAVVKIVAKELESGSKILVFTQYVDQAEEIGKLLGASVITGSTDPKQRKKTLEEFRNAKEGILVLTTVGDEGLDIPDVNVGIIVAGTGSRRQFVQRLGRLLRPKPGKVAKLYEVVTVGTAEEGQLRKRKKLSLDMFTSSTTGNKKDEAS</sequence>
<dbReference type="GO" id="GO:0004386">
    <property type="term" value="F:helicase activity"/>
    <property type="evidence" value="ECO:0007669"/>
    <property type="project" value="UniProtKB-KW"/>
</dbReference>
<dbReference type="CDD" id="cd17926">
    <property type="entry name" value="DEXHc_RE"/>
    <property type="match status" value="1"/>
</dbReference>
<gene>
    <name evidence="7" type="ORF">ENW83_02125</name>
</gene>
<accession>A0A7J3SK28</accession>
<dbReference type="GO" id="GO:0003677">
    <property type="term" value="F:DNA binding"/>
    <property type="evidence" value="ECO:0007669"/>
    <property type="project" value="InterPro"/>
</dbReference>
<evidence type="ECO:0000313" key="7">
    <source>
        <dbReference type="EMBL" id="HGZ59991.1"/>
    </source>
</evidence>
<protein>
    <submittedName>
        <fullName evidence="7">DEAD/DEAH box helicase</fullName>
    </submittedName>
</protein>
<keyword evidence="1" id="KW-0547">Nucleotide-binding</keyword>
<dbReference type="Pfam" id="PF04851">
    <property type="entry name" value="ResIII"/>
    <property type="match status" value="1"/>
</dbReference>
<dbReference type="Pfam" id="PF00271">
    <property type="entry name" value="Helicase_C"/>
    <property type="match status" value="1"/>
</dbReference>
<evidence type="ECO:0000259" key="5">
    <source>
        <dbReference type="PROSITE" id="PS51192"/>
    </source>
</evidence>
<evidence type="ECO:0000256" key="2">
    <source>
        <dbReference type="ARBA" id="ARBA00022801"/>
    </source>
</evidence>